<reference evidence="3 4" key="1">
    <citation type="submission" date="2016-10" db="EMBL/GenBank/DDBJ databases">
        <authorList>
            <person name="de Groot N.N."/>
        </authorList>
    </citation>
    <scope>NUCLEOTIDE SEQUENCE [LARGE SCALE GENOMIC DNA]</scope>
    <source>
        <strain evidence="3 4">DSM 45514</strain>
    </source>
</reference>
<gene>
    <name evidence="3" type="ORF">SAMN04488112_12536</name>
</gene>
<accession>A0A1G6R335</accession>
<dbReference type="Proteomes" id="UP000199387">
    <property type="component" value="Unassembled WGS sequence"/>
</dbReference>
<dbReference type="PANTHER" id="PTHR13774">
    <property type="entry name" value="PHENAZINE BIOSYNTHESIS PROTEIN"/>
    <property type="match status" value="1"/>
</dbReference>
<dbReference type="PANTHER" id="PTHR13774:SF17">
    <property type="entry name" value="PHENAZINE BIOSYNTHESIS-LIKE DOMAIN-CONTAINING PROTEIN"/>
    <property type="match status" value="1"/>
</dbReference>
<dbReference type="InterPro" id="IPR003719">
    <property type="entry name" value="Phenazine_PhzF-like"/>
</dbReference>
<dbReference type="Pfam" id="PF02567">
    <property type="entry name" value="PhzC-PhzF"/>
    <property type="match status" value="1"/>
</dbReference>
<evidence type="ECO:0000256" key="1">
    <source>
        <dbReference type="ARBA" id="ARBA00008270"/>
    </source>
</evidence>
<sequence>MQLVAREINLSETAFLHRENDAFRLRWFTPSEEEKLCGHATLASAHVLWEQGILRPEETARFQTKSGLLTARRHGAWIQLDFPAESVKPTEIPVAFQQAFGDRIRFLGVNRMDHLLELESEEEVRCWDPAHPALSTLPIRRGLIVTAPSAEAGCDIVSRFPTTASRKIR</sequence>
<dbReference type="STRING" id="1236220.SAMN04488112_12536"/>
<keyword evidence="4" id="KW-1185">Reference proteome</keyword>
<evidence type="ECO:0000313" key="4">
    <source>
        <dbReference type="Proteomes" id="UP000199387"/>
    </source>
</evidence>
<dbReference type="EMBL" id="FMZA01000025">
    <property type="protein sequence ID" value="SDC98475.1"/>
    <property type="molecule type" value="Genomic_DNA"/>
</dbReference>
<comment type="similarity">
    <text evidence="1">Belongs to the PhzF family.</text>
</comment>
<dbReference type="SUPFAM" id="SSF54506">
    <property type="entry name" value="Diaminopimelate epimerase-like"/>
    <property type="match status" value="1"/>
</dbReference>
<proteinExistence type="inferred from homology"/>
<dbReference type="AlphaFoldDB" id="A0A1G6R335"/>
<evidence type="ECO:0000256" key="2">
    <source>
        <dbReference type="ARBA" id="ARBA00023235"/>
    </source>
</evidence>
<keyword evidence="2" id="KW-0413">Isomerase</keyword>
<name>A0A1G6R335_9BACL</name>
<organism evidence="3 4">
    <name type="scientific">Melghirimyces thermohalophilus</name>
    <dbReference type="NCBI Taxonomy" id="1236220"/>
    <lineage>
        <taxon>Bacteria</taxon>
        <taxon>Bacillati</taxon>
        <taxon>Bacillota</taxon>
        <taxon>Bacilli</taxon>
        <taxon>Bacillales</taxon>
        <taxon>Thermoactinomycetaceae</taxon>
        <taxon>Melghirimyces</taxon>
    </lineage>
</organism>
<dbReference type="GO" id="GO:0016853">
    <property type="term" value="F:isomerase activity"/>
    <property type="evidence" value="ECO:0007669"/>
    <property type="project" value="UniProtKB-KW"/>
</dbReference>
<dbReference type="GO" id="GO:0005737">
    <property type="term" value="C:cytoplasm"/>
    <property type="evidence" value="ECO:0007669"/>
    <property type="project" value="TreeGrafter"/>
</dbReference>
<dbReference type="Gene3D" id="3.10.310.10">
    <property type="entry name" value="Diaminopimelate Epimerase, Chain A, domain 1"/>
    <property type="match status" value="2"/>
</dbReference>
<protein>
    <submittedName>
        <fullName evidence="3">Phenazine biosynthesis protein PhzF family</fullName>
    </submittedName>
</protein>
<dbReference type="RefSeq" id="WP_342670315.1">
    <property type="nucleotide sequence ID" value="NZ_FMZA01000025.1"/>
</dbReference>
<evidence type="ECO:0000313" key="3">
    <source>
        <dbReference type="EMBL" id="SDC98475.1"/>
    </source>
</evidence>